<dbReference type="InterPro" id="IPR017896">
    <property type="entry name" value="4Fe4S_Fe-S-bd"/>
</dbReference>
<dbReference type="GO" id="GO:0022904">
    <property type="term" value="P:respiratory electron transport chain"/>
    <property type="evidence" value="ECO:0007669"/>
    <property type="project" value="TreeGrafter"/>
</dbReference>
<accession>A0A1T5BXD5</accession>
<dbReference type="InterPro" id="IPR012675">
    <property type="entry name" value="Beta-grasp_dom_sf"/>
</dbReference>
<dbReference type="GO" id="GO:0051537">
    <property type="term" value="F:2 iron, 2 sulfur cluster binding"/>
    <property type="evidence" value="ECO:0007669"/>
    <property type="project" value="InterPro"/>
</dbReference>
<name>A0A1T5BXD5_9FLAO</name>
<dbReference type="RefSeq" id="WP_079720294.1">
    <property type="nucleotide sequence ID" value="NZ_FUYY01000002.1"/>
</dbReference>
<dbReference type="InterPro" id="IPR050573">
    <property type="entry name" value="SDH/FRD_Iron-Sulfur"/>
</dbReference>
<dbReference type="Proteomes" id="UP000190230">
    <property type="component" value="Unassembled WGS sequence"/>
</dbReference>
<reference evidence="6" key="1">
    <citation type="submission" date="2017-02" db="EMBL/GenBank/DDBJ databases">
        <authorList>
            <person name="Varghese N."/>
            <person name="Submissions S."/>
        </authorList>
    </citation>
    <scope>NUCLEOTIDE SEQUENCE [LARGE SCALE GENOMIC DNA]</scope>
    <source>
        <strain evidence="6">DSM 23405</strain>
    </source>
</reference>
<evidence type="ECO:0000313" key="6">
    <source>
        <dbReference type="Proteomes" id="UP000190230"/>
    </source>
</evidence>
<organism evidence="5 6">
    <name type="scientific">Salegentibacter holothuriorum</name>
    <dbReference type="NCBI Taxonomy" id="241145"/>
    <lineage>
        <taxon>Bacteria</taxon>
        <taxon>Pseudomonadati</taxon>
        <taxon>Bacteroidota</taxon>
        <taxon>Flavobacteriia</taxon>
        <taxon>Flavobacteriales</taxon>
        <taxon>Flavobacteriaceae</taxon>
        <taxon>Salegentibacter</taxon>
    </lineage>
</organism>
<dbReference type="GO" id="GO:0009055">
    <property type="term" value="F:electron transfer activity"/>
    <property type="evidence" value="ECO:0007669"/>
    <property type="project" value="InterPro"/>
</dbReference>
<gene>
    <name evidence="5" type="ORF">SAMN05660776_1576</name>
</gene>
<dbReference type="PANTHER" id="PTHR11921:SF41">
    <property type="entry name" value="SUCCINATE DEHYDROGENASE"/>
    <property type="match status" value="1"/>
</dbReference>
<comment type="cofactor">
    <cofactor evidence="3">
        <name>[2Fe-2S] cluster</name>
        <dbReference type="ChEBI" id="CHEBI:190135"/>
    </cofactor>
</comment>
<dbReference type="Gene3D" id="1.10.1060.10">
    <property type="entry name" value="Alpha-helical ferredoxin"/>
    <property type="match status" value="1"/>
</dbReference>
<evidence type="ECO:0000256" key="3">
    <source>
        <dbReference type="ARBA" id="ARBA00034078"/>
    </source>
</evidence>
<feature type="domain" description="4Fe-4S ferredoxin-type" evidence="4">
    <location>
        <begin position="150"/>
        <end position="179"/>
    </location>
</feature>
<proteinExistence type="inferred from homology"/>
<dbReference type="AlphaFoldDB" id="A0A1T5BXD5"/>
<dbReference type="Pfam" id="PF13183">
    <property type="entry name" value="Fer4_8"/>
    <property type="match status" value="1"/>
</dbReference>
<dbReference type="GO" id="GO:0009060">
    <property type="term" value="P:aerobic respiration"/>
    <property type="evidence" value="ECO:0007669"/>
    <property type="project" value="TreeGrafter"/>
</dbReference>
<dbReference type="SUPFAM" id="SSF54292">
    <property type="entry name" value="2Fe-2S ferredoxin-like"/>
    <property type="match status" value="1"/>
</dbReference>
<evidence type="ECO:0000256" key="1">
    <source>
        <dbReference type="ARBA" id="ARBA00001927"/>
    </source>
</evidence>
<evidence type="ECO:0000313" key="5">
    <source>
        <dbReference type="EMBL" id="SKB51855.1"/>
    </source>
</evidence>
<dbReference type="InterPro" id="IPR025192">
    <property type="entry name" value="Succ_DH/fum_Rdtase_N"/>
</dbReference>
<dbReference type="EMBL" id="FUYY01000002">
    <property type="protein sequence ID" value="SKB51855.1"/>
    <property type="molecule type" value="Genomic_DNA"/>
</dbReference>
<comment type="cofactor">
    <cofactor evidence="1">
        <name>[3Fe-4S] cluster</name>
        <dbReference type="ChEBI" id="CHEBI:21137"/>
    </cofactor>
</comment>
<dbReference type="PANTHER" id="PTHR11921">
    <property type="entry name" value="SUCCINATE DEHYDROGENASE IRON-SULFUR PROTEIN"/>
    <property type="match status" value="1"/>
</dbReference>
<dbReference type="NCBIfam" id="NF005746">
    <property type="entry name" value="PRK07570.1"/>
    <property type="match status" value="1"/>
</dbReference>
<evidence type="ECO:0000256" key="2">
    <source>
        <dbReference type="ARBA" id="ARBA00009433"/>
    </source>
</evidence>
<dbReference type="InterPro" id="IPR036010">
    <property type="entry name" value="2Fe-2S_ferredoxin-like_sf"/>
</dbReference>
<evidence type="ECO:0000259" key="4">
    <source>
        <dbReference type="PROSITE" id="PS51379"/>
    </source>
</evidence>
<keyword evidence="6" id="KW-1185">Reference proteome</keyword>
<dbReference type="InterPro" id="IPR006058">
    <property type="entry name" value="2Fe2S_fd_BS"/>
</dbReference>
<comment type="similarity">
    <text evidence="2">Belongs to the succinate dehydrogenase/fumarate reductase iron-sulfur protein family.</text>
</comment>
<protein>
    <submittedName>
        <fullName evidence="5">Succinate dehydrogenase / fumarate reductase iron-sulfur subunit</fullName>
    </submittedName>
</protein>
<dbReference type="Gene3D" id="3.10.20.30">
    <property type="match status" value="1"/>
</dbReference>
<sequence length="249" mass="27685">MKIILKIWRQKNRQDKGEFCDYVLEDVTRDMSFLEMLDMLNNKLVKQGDRAVEFDHDCREGICGQCGVMINGIAHGSLKNTTTCQLHMREFKDGDTIYVEPFKASAFPVVRDLKVDRSSLDHIIVSGGYVSVDTGQAPEANNIPVTYEEAESAFDAAACIGCGACVASCKNSSAALFTGAKITHLARLPQGEKETASRTMAMVDQMEQENFGHCSNTEACQVECPENISVLTIARMNYEYNRAKILFKK</sequence>
<dbReference type="Pfam" id="PF13085">
    <property type="entry name" value="Fer2_3"/>
    <property type="match status" value="1"/>
</dbReference>
<dbReference type="STRING" id="241145.SAMN05660776_1576"/>
<dbReference type="PROSITE" id="PS51379">
    <property type="entry name" value="4FE4S_FER_2"/>
    <property type="match status" value="1"/>
</dbReference>
<dbReference type="SUPFAM" id="SSF46548">
    <property type="entry name" value="alpha-helical ferredoxin"/>
    <property type="match status" value="1"/>
</dbReference>
<dbReference type="PROSITE" id="PS00197">
    <property type="entry name" value="2FE2S_FER_1"/>
    <property type="match status" value="1"/>
</dbReference>
<dbReference type="OrthoDB" id="9804391at2"/>
<dbReference type="InterPro" id="IPR009051">
    <property type="entry name" value="Helical_ferredxn"/>
</dbReference>